<name>A0A101PP74_STRCK</name>
<dbReference type="Proteomes" id="UP000053398">
    <property type="component" value="Unassembled WGS sequence"/>
</dbReference>
<evidence type="ECO:0000256" key="1">
    <source>
        <dbReference type="SAM" id="MobiDB-lite"/>
    </source>
</evidence>
<evidence type="ECO:0000313" key="2">
    <source>
        <dbReference type="EMBL" id="KUN15135.1"/>
    </source>
</evidence>
<dbReference type="AlphaFoldDB" id="A0A101PP74"/>
<feature type="compositionally biased region" description="Basic and acidic residues" evidence="1">
    <location>
        <begin position="73"/>
        <end position="82"/>
    </location>
</feature>
<proteinExistence type="predicted"/>
<protein>
    <submittedName>
        <fullName evidence="2">Uncharacterized protein</fullName>
    </submittedName>
</protein>
<accession>A0A101PP74</accession>
<gene>
    <name evidence="2" type="ORF">AQJ11_43630</name>
</gene>
<comment type="caution">
    <text evidence="2">The sequence shown here is derived from an EMBL/GenBank/DDBJ whole genome shotgun (WGS) entry which is preliminary data.</text>
</comment>
<feature type="region of interest" description="Disordered" evidence="1">
    <location>
        <begin position="62"/>
        <end position="82"/>
    </location>
</feature>
<organism evidence="2 3">
    <name type="scientific">Streptomyces corchorusii</name>
    <name type="common">Streptomyces chibaensis</name>
    <dbReference type="NCBI Taxonomy" id="1903"/>
    <lineage>
        <taxon>Bacteria</taxon>
        <taxon>Bacillati</taxon>
        <taxon>Actinomycetota</taxon>
        <taxon>Actinomycetes</taxon>
        <taxon>Kitasatosporales</taxon>
        <taxon>Streptomycetaceae</taxon>
        <taxon>Streptomyces</taxon>
    </lineage>
</organism>
<dbReference type="EMBL" id="LMWP01000073">
    <property type="protein sequence ID" value="KUN15135.1"/>
    <property type="molecule type" value="Genomic_DNA"/>
</dbReference>
<keyword evidence="3" id="KW-1185">Reference proteome</keyword>
<feature type="compositionally biased region" description="Basic and acidic residues" evidence="1">
    <location>
        <begin position="1"/>
        <end position="10"/>
    </location>
</feature>
<evidence type="ECO:0000313" key="3">
    <source>
        <dbReference type="Proteomes" id="UP000053398"/>
    </source>
</evidence>
<reference evidence="2 3" key="1">
    <citation type="submission" date="2015-10" db="EMBL/GenBank/DDBJ databases">
        <title>Draft genome sequence of Streptomyces corchorusii DSM 40340, type strain for the species Streptomyces corchorusii.</title>
        <authorList>
            <person name="Ruckert C."/>
            <person name="Winkler A."/>
            <person name="Kalinowski J."/>
            <person name="Kampfer P."/>
            <person name="Glaeser S."/>
        </authorList>
    </citation>
    <scope>NUCLEOTIDE SEQUENCE [LARGE SCALE GENOMIC DNA]</scope>
    <source>
        <strain evidence="2 3">DSM 40340</strain>
    </source>
</reference>
<sequence>MSDPPGRCRTDTAPVPGHRRVGPPGRACPTETGPCLTVTIQRARRPGGPVRRFLEEIIMTVRTGARQRAPGNRGHDDEEAHG</sequence>
<feature type="region of interest" description="Disordered" evidence="1">
    <location>
        <begin position="1"/>
        <end position="33"/>
    </location>
</feature>